<keyword evidence="4" id="KW-1185">Reference proteome</keyword>
<dbReference type="Proteomes" id="UP000242444">
    <property type="component" value="Unassembled WGS sequence"/>
</dbReference>
<comment type="caution">
    <text evidence="3">The sequence shown here is derived from an EMBL/GenBank/DDBJ whole genome shotgun (WGS) entry which is preliminary data.</text>
</comment>
<feature type="signal peptide" evidence="2">
    <location>
        <begin position="1"/>
        <end position="35"/>
    </location>
</feature>
<evidence type="ECO:0000256" key="2">
    <source>
        <dbReference type="SAM" id="SignalP"/>
    </source>
</evidence>
<protein>
    <recommendedName>
        <fullName evidence="5">IPT/TIG domain-containing protein</fullName>
    </recommendedName>
</protein>
<accession>A0A263D337</accession>
<reference evidence="3 4" key="1">
    <citation type="submission" date="2017-07" db="EMBL/GenBank/DDBJ databases">
        <title>Amycolatopsis antarcticus sp. nov., isolated from the surface of an Antarcticus brown macroalga.</title>
        <authorList>
            <person name="Wang J."/>
            <person name="Leiva S."/>
            <person name="Huang J."/>
            <person name="Huang Y."/>
        </authorList>
    </citation>
    <scope>NUCLEOTIDE SEQUENCE [LARGE SCALE GENOMIC DNA]</scope>
    <source>
        <strain evidence="3 4">AU-G6</strain>
    </source>
</reference>
<gene>
    <name evidence="3" type="ORF">CFN78_11570</name>
</gene>
<name>A0A263D337_9PSEU</name>
<feature type="region of interest" description="Disordered" evidence="1">
    <location>
        <begin position="35"/>
        <end position="68"/>
    </location>
</feature>
<proteinExistence type="predicted"/>
<sequence length="155" mass="15302">MFGYASYPAGANMKKVATALVLAAALLGACDTHPAAPATPPAENAAAPSPPPAPPGETPPLTEHTVTIRVNGPPGAVFQVSGAVFGNTGPIAMPEAGTDSASFTTTTPGDMGLRVSVMPGPNPRSCAIDIDGTATVSETSAEDGTEVVCVSARTT</sequence>
<feature type="chain" id="PRO_5013170395" description="IPT/TIG domain-containing protein" evidence="2">
    <location>
        <begin position="36"/>
        <end position="155"/>
    </location>
</feature>
<evidence type="ECO:0008006" key="5">
    <source>
        <dbReference type="Google" id="ProtNLM"/>
    </source>
</evidence>
<dbReference type="EMBL" id="NKYE01000006">
    <property type="protein sequence ID" value="OZM72894.1"/>
    <property type="molecule type" value="Genomic_DNA"/>
</dbReference>
<keyword evidence="2" id="KW-0732">Signal</keyword>
<evidence type="ECO:0000256" key="1">
    <source>
        <dbReference type="SAM" id="MobiDB-lite"/>
    </source>
</evidence>
<feature type="compositionally biased region" description="Pro residues" evidence="1">
    <location>
        <begin position="48"/>
        <end position="58"/>
    </location>
</feature>
<dbReference type="AlphaFoldDB" id="A0A263D337"/>
<evidence type="ECO:0000313" key="4">
    <source>
        <dbReference type="Proteomes" id="UP000242444"/>
    </source>
</evidence>
<dbReference type="InParanoid" id="A0A263D337"/>
<organism evidence="3 4">
    <name type="scientific">Amycolatopsis antarctica</name>
    <dbReference type="NCBI Taxonomy" id="1854586"/>
    <lineage>
        <taxon>Bacteria</taxon>
        <taxon>Bacillati</taxon>
        <taxon>Actinomycetota</taxon>
        <taxon>Actinomycetes</taxon>
        <taxon>Pseudonocardiales</taxon>
        <taxon>Pseudonocardiaceae</taxon>
        <taxon>Amycolatopsis</taxon>
    </lineage>
</organism>
<evidence type="ECO:0000313" key="3">
    <source>
        <dbReference type="EMBL" id="OZM72894.1"/>
    </source>
</evidence>